<reference evidence="1" key="1">
    <citation type="submission" date="2023-01" db="EMBL/GenBank/DDBJ databases">
        <title>Genome assembly of the deep-sea coral Lophelia pertusa.</title>
        <authorList>
            <person name="Herrera S."/>
            <person name="Cordes E."/>
        </authorList>
    </citation>
    <scope>NUCLEOTIDE SEQUENCE</scope>
    <source>
        <strain evidence="1">USNM1676648</strain>
        <tissue evidence="1">Polyp</tissue>
    </source>
</reference>
<dbReference type="AlphaFoldDB" id="A0A9W9ZA71"/>
<evidence type="ECO:0000313" key="1">
    <source>
        <dbReference type="EMBL" id="KAJ7376344.1"/>
    </source>
</evidence>
<evidence type="ECO:0000313" key="2">
    <source>
        <dbReference type="Proteomes" id="UP001163046"/>
    </source>
</evidence>
<accession>A0A9W9ZA71</accession>
<proteinExistence type="predicted"/>
<name>A0A9W9ZA71_9CNID</name>
<gene>
    <name evidence="1" type="ORF">OS493_035271</name>
</gene>
<comment type="caution">
    <text evidence="1">The sequence shown here is derived from an EMBL/GenBank/DDBJ whole genome shotgun (WGS) entry which is preliminary data.</text>
</comment>
<protein>
    <submittedName>
        <fullName evidence="1">Uncharacterized protein</fullName>
    </submittedName>
</protein>
<dbReference type="PANTHER" id="PTHR31909:SF3">
    <property type="entry name" value="SIMILAR TO PROTEIN C20ORF85 HOMOLOG"/>
    <property type="match status" value="1"/>
</dbReference>
<sequence length="286" mass="32325">MAKLVLVPLRGSAARSRKTRACTGEICGSAVISGNVGKESQTKSSLRCREEDVRCDLLEPMIKIRGALDVNLTHEEDKLGDENTVAIEIQERNCTVAKYSNTKCDQGTQTEKFTLPIAAIVEGTQQKYISQHAEHQMPSVETGIGVSAKEEVNSANEAEKDNKKDHVNRELLSQRRWPDKWGFLATEYRQLQLETLRIGQDELDIEQEERNSKQVNFPTTEDNEEQKAVSEAQTFTGNAEKIMSFPETTSQMIGWKSEVLQRNEVERNARGKQDIVKLFKWPREGV</sequence>
<dbReference type="PANTHER" id="PTHR31909">
    <property type="entry name" value="CHROMOSOME 20 ORF85 FAMILY MEMBER"/>
    <property type="match status" value="1"/>
</dbReference>
<keyword evidence="2" id="KW-1185">Reference proteome</keyword>
<dbReference type="OrthoDB" id="10031946at2759"/>
<organism evidence="1 2">
    <name type="scientific">Desmophyllum pertusum</name>
    <dbReference type="NCBI Taxonomy" id="174260"/>
    <lineage>
        <taxon>Eukaryota</taxon>
        <taxon>Metazoa</taxon>
        <taxon>Cnidaria</taxon>
        <taxon>Anthozoa</taxon>
        <taxon>Hexacorallia</taxon>
        <taxon>Scleractinia</taxon>
        <taxon>Caryophylliina</taxon>
        <taxon>Caryophylliidae</taxon>
        <taxon>Desmophyllum</taxon>
    </lineage>
</organism>
<dbReference type="Proteomes" id="UP001163046">
    <property type="component" value="Unassembled WGS sequence"/>
</dbReference>
<dbReference type="InterPro" id="IPR020339">
    <property type="entry name" value="C20orf85-like"/>
</dbReference>
<dbReference type="Pfam" id="PF14945">
    <property type="entry name" value="LLC1"/>
    <property type="match status" value="1"/>
</dbReference>
<dbReference type="EMBL" id="MU826402">
    <property type="protein sequence ID" value="KAJ7376344.1"/>
    <property type="molecule type" value="Genomic_DNA"/>
</dbReference>